<feature type="transmembrane region" description="Helical" evidence="1">
    <location>
        <begin position="55"/>
        <end position="83"/>
    </location>
</feature>
<evidence type="ECO:0000256" key="1">
    <source>
        <dbReference type="SAM" id="Phobius"/>
    </source>
</evidence>
<dbReference type="EMBL" id="KF017001">
    <property type="protein sequence ID" value="AGT11946.1"/>
    <property type="molecule type" value="Genomic_DNA"/>
</dbReference>
<keyword evidence="1" id="KW-0472">Membrane</keyword>
<dbReference type="GeneID" id="16575234"/>
<dbReference type="RefSeq" id="YP_008430721.1">
    <property type="nucleotide sequence ID" value="NC_022086.1"/>
</dbReference>
<protein>
    <submittedName>
        <fullName evidence="2">Uncharacterized protein</fullName>
    </submittedName>
</protein>
<name>S5Z3G7_9CAUD</name>
<gene>
    <name evidence="2" type="primary">63</name>
    <name evidence="2" type="ORF">PBI_LITTLECHERRY_63</name>
</gene>
<accession>S5Z3G7</accession>
<dbReference type="Proteomes" id="UP000015577">
    <property type="component" value="Segment"/>
</dbReference>
<dbReference type="KEGG" id="vg:16575234"/>
<reference evidence="2 3" key="1">
    <citation type="submission" date="2013-05" db="EMBL/GenBank/DDBJ databases">
        <authorList>
            <person name="Abdel-Raheem S.T."/>
            <person name="Abersold J."/>
            <person name="Andrews J.S."/>
            <person name="Atwater A.R."/>
            <person name="Bell M.N."/>
            <person name="Bennett R.M."/>
            <person name="Brooks S.D."/>
            <person name="Danek A."/>
            <person name="Forsyth M.H."/>
            <person name="Han Y."/>
            <person name="Kamara O.S."/>
            <person name="Leslie K.A."/>
            <person name="Morse M."/>
            <person name="Pellegrino A.J."/>
            <person name="Pence P."/>
            <person name="Plourde J."/>
            <person name="Saha M.S."/>
            <person name="Shaw G.A."/>
            <person name="Taylor J.K."/>
            <person name="Whitney A."/>
            <person name="Williamson K.E."/>
            <person name="Zahn M."/>
            <person name="Bradley K.W."/>
            <person name="Khaja R."/>
            <person name="Lewis M.F."/>
            <person name="Barker L.P."/>
            <person name="Asai D.J."/>
            <person name="Bowman C.A."/>
            <person name="Russell D.A."/>
            <person name="Pope W.H."/>
            <person name="Jacobs-Sera D."/>
            <person name="Hendrix R.W."/>
            <person name="Hatfull G.F."/>
        </authorList>
    </citation>
    <scope>NUCLEOTIDE SEQUENCE [LARGE SCALE GENOMIC DNA]</scope>
</reference>
<organism evidence="2 3">
    <name type="scientific">Mycobacterium phage LittleCherry</name>
    <dbReference type="NCBI Taxonomy" id="1340818"/>
    <lineage>
        <taxon>Viruses</taxon>
        <taxon>Duplodnaviria</taxon>
        <taxon>Heunggongvirae</taxon>
        <taxon>Uroviricota</taxon>
        <taxon>Caudoviricetes</taxon>
        <taxon>Benedictvirus</taxon>
        <taxon>Benedictvirus littlecherry</taxon>
    </lineage>
</organism>
<evidence type="ECO:0000313" key="3">
    <source>
        <dbReference type="Proteomes" id="UP000015577"/>
    </source>
</evidence>
<keyword evidence="1" id="KW-1133">Transmembrane helix</keyword>
<proteinExistence type="predicted"/>
<keyword evidence="1" id="KW-0812">Transmembrane</keyword>
<keyword evidence="3" id="KW-1185">Reference proteome</keyword>
<sequence length="85" mass="9224">MVHSSHTRCRRPSTRRPTRRIAVCRSTMRVCRSHELDAEDACGSQLGGIVTPGDLIGWALAGLLAFACLVLAAAMVAAFISIWRT</sequence>
<evidence type="ECO:0000313" key="2">
    <source>
        <dbReference type="EMBL" id="AGT11946.1"/>
    </source>
</evidence>